<evidence type="ECO:0000313" key="3">
    <source>
        <dbReference type="WBParaSite" id="ECPE_0001049501-mRNA-1"/>
    </source>
</evidence>
<reference evidence="1 2" key="2">
    <citation type="submission" date="2018-11" db="EMBL/GenBank/DDBJ databases">
        <authorList>
            <consortium name="Pathogen Informatics"/>
        </authorList>
    </citation>
    <scope>NUCLEOTIDE SEQUENCE [LARGE SCALE GENOMIC DNA]</scope>
    <source>
        <strain evidence="1 2">Egypt</strain>
    </source>
</reference>
<dbReference type="Proteomes" id="UP000272942">
    <property type="component" value="Unassembled WGS sequence"/>
</dbReference>
<sequence>MPSQVPACFSKLPELEETVVAVAACTLVLLFSLHINDRPERLGSPSFLFADDVKVVGSDGRTEPAREVKCSSGQVHVICPSTPERAILSTRDEGASPGE</sequence>
<evidence type="ECO:0000313" key="1">
    <source>
        <dbReference type="EMBL" id="VDP87088.1"/>
    </source>
</evidence>
<dbReference type="EMBL" id="UZAN01049110">
    <property type="protein sequence ID" value="VDP87088.1"/>
    <property type="molecule type" value="Genomic_DNA"/>
</dbReference>
<reference evidence="3" key="1">
    <citation type="submission" date="2016-06" db="UniProtKB">
        <authorList>
            <consortium name="WormBaseParasite"/>
        </authorList>
    </citation>
    <scope>IDENTIFICATION</scope>
</reference>
<dbReference type="WBParaSite" id="ECPE_0001049501-mRNA-1">
    <property type="protein sequence ID" value="ECPE_0001049501-mRNA-1"/>
    <property type="gene ID" value="ECPE_0001049501"/>
</dbReference>
<gene>
    <name evidence="1" type="ORF">ECPE_LOCUS10463</name>
</gene>
<proteinExistence type="predicted"/>
<evidence type="ECO:0000313" key="2">
    <source>
        <dbReference type="Proteomes" id="UP000272942"/>
    </source>
</evidence>
<accession>A0A183AU28</accession>
<organism evidence="3">
    <name type="scientific">Echinostoma caproni</name>
    <dbReference type="NCBI Taxonomy" id="27848"/>
    <lineage>
        <taxon>Eukaryota</taxon>
        <taxon>Metazoa</taxon>
        <taxon>Spiralia</taxon>
        <taxon>Lophotrochozoa</taxon>
        <taxon>Platyhelminthes</taxon>
        <taxon>Trematoda</taxon>
        <taxon>Digenea</taxon>
        <taxon>Plagiorchiida</taxon>
        <taxon>Echinostomata</taxon>
        <taxon>Echinostomatoidea</taxon>
        <taxon>Echinostomatidae</taxon>
        <taxon>Echinostoma</taxon>
    </lineage>
</organism>
<name>A0A183AU28_9TREM</name>
<dbReference type="AlphaFoldDB" id="A0A183AU28"/>
<keyword evidence="2" id="KW-1185">Reference proteome</keyword>
<protein>
    <submittedName>
        <fullName evidence="1 3">Uncharacterized protein</fullName>
    </submittedName>
</protein>